<dbReference type="PANTHER" id="PTHR30579:SF7">
    <property type="entry name" value="HTH-TYPE TRANSCRIPTIONAL REGULATOR LRHA-RELATED"/>
    <property type="match status" value="1"/>
</dbReference>
<dbReference type="Gene3D" id="3.40.190.10">
    <property type="entry name" value="Periplasmic binding protein-like II"/>
    <property type="match status" value="2"/>
</dbReference>
<dbReference type="Pfam" id="PF00126">
    <property type="entry name" value="HTH_1"/>
    <property type="match status" value="1"/>
</dbReference>
<gene>
    <name evidence="6" type="ORF">ABLG96_21510</name>
</gene>
<evidence type="ECO:0000256" key="2">
    <source>
        <dbReference type="ARBA" id="ARBA00023015"/>
    </source>
</evidence>
<evidence type="ECO:0000256" key="1">
    <source>
        <dbReference type="ARBA" id="ARBA00009437"/>
    </source>
</evidence>
<sequence length="291" mass="30840">MTPLLDLHQVRSFLAAADYGSMTAAGEILRLSQGAVSQHIARLEGTLGCVLFVRGRRGLTLTDDGERLVQPARSLLTQNDRAWSALNGAKVTRQVRLGVPFDLVGTLLPPAVQSFVADFPDTELSLVCESSPVLLSQLATGSIDLAVVEVPAESGLPNGTAKRLTVEPLVWVGAVGGRAHQRRPLPVSLVSDTCAFRPLVLEGLRAADVTWRMVFDQGNLDATFATVRMDLAVTAALAPCIPSGLEVLATGAGADGLPPLRSVAIDLHLSAVGAQDTGVRELARRIRTLFR</sequence>
<dbReference type="RefSeq" id="WP_353649341.1">
    <property type="nucleotide sequence ID" value="NZ_CP159218.1"/>
</dbReference>
<dbReference type="SUPFAM" id="SSF53850">
    <property type="entry name" value="Periplasmic binding protein-like II"/>
    <property type="match status" value="1"/>
</dbReference>
<protein>
    <submittedName>
        <fullName evidence="6">LysR family transcriptional regulator</fullName>
    </submittedName>
</protein>
<evidence type="ECO:0000313" key="6">
    <source>
        <dbReference type="EMBL" id="XCG63726.1"/>
    </source>
</evidence>
<dbReference type="InterPro" id="IPR036388">
    <property type="entry name" value="WH-like_DNA-bd_sf"/>
</dbReference>
<keyword evidence="2" id="KW-0805">Transcription regulation</keyword>
<evidence type="ECO:0000256" key="4">
    <source>
        <dbReference type="ARBA" id="ARBA00023163"/>
    </source>
</evidence>
<proteinExistence type="inferred from homology"/>
<dbReference type="AlphaFoldDB" id="A0AAU8DP13"/>
<feature type="domain" description="HTH lysR-type" evidence="5">
    <location>
        <begin position="5"/>
        <end position="62"/>
    </location>
</feature>
<comment type="similarity">
    <text evidence="1">Belongs to the LysR transcriptional regulatory family.</text>
</comment>
<dbReference type="Gene3D" id="1.10.10.10">
    <property type="entry name" value="Winged helix-like DNA-binding domain superfamily/Winged helix DNA-binding domain"/>
    <property type="match status" value="1"/>
</dbReference>
<reference evidence="6" key="1">
    <citation type="submission" date="2024-05" db="EMBL/GenBank/DDBJ databases">
        <authorList>
            <person name="Cai S.Y."/>
            <person name="Jin L.M."/>
            <person name="Li H.R."/>
        </authorList>
    </citation>
    <scope>NUCLEOTIDE SEQUENCE</scope>
    <source>
        <strain evidence="6">A5-74</strain>
    </source>
</reference>
<dbReference type="FunFam" id="1.10.10.10:FF:000001">
    <property type="entry name" value="LysR family transcriptional regulator"/>
    <property type="match status" value="1"/>
</dbReference>
<organism evidence="6">
    <name type="scientific">Nakamurella sp. A5-74</name>
    <dbReference type="NCBI Taxonomy" id="3158264"/>
    <lineage>
        <taxon>Bacteria</taxon>
        <taxon>Bacillati</taxon>
        <taxon>Actinomycetota</taxon>
        <taxon>Actinomycetes</taxon>
        <taxon>Nakamurellales</taxon>
        <taxon>Nakamurellaceae</taxon>
        <taxon>Nakamurella</taxon>
    </lineage>
</organism>
<keyword evidence="3" id="KW-0238">DNA-binding</keyword>
<dbReference type="GO" id="GO:0003677">
    <property type="term" value="F:DNA binding"/>
    <property type="evidence" value="ECO:0007669"/>
    <property type="project" value="UniProtKB-KW"/>
</dbReference>
<dbReference type="PRINTS" id="PR00039">
    <property type="entry name" value="HTHLYSR"/>
</dbReference>
<dbReference type="GO" id="GO:0003700">
    <property type="term" value="F:DNA-binding transcription factor activity"/>
    <property type="evidence" value="ECO:0007669"/>
    <property type="project" value="InterPro"/>
</dbReference>
<dbReference type="PROSITE" id="PS50931">
    <property type="entry name" value="HTH_LYSR"/>
    <property type="match status" value="1"/>
</dbReference>
<evidence type="ECO:0000259" key="5">
    <source>
        <dbReference type="PROSITE" id="PS50931"/>
    </source>
</evidence>
<dbReference type="PANTHER" id="PTHR30579">
    <property type="entry name" value="TRANSCRIPTIONAL REGULATOR"/>
    <property type="match status" value="1"/>
</dbReference>
<name>A0AAU8DP13_9ACTN</name>
<dbReference type="InterPro" id="IPR050176">
    <property type="entry name" value="LTTR"/>
</dbReference>
<dbReference type="InterPro" id="IPR000847">
    <property type="entry name" value="LysR_HTH_N"/>
</dbReference>
<keyword evidence="4" id="KW-0804">Transcription</keyword>
<evidence type="ECO:0000256" key="3">
    <source>
        <dbReference type="ARBA" id="ARBA00023125"/>
    </source>
</evidence>
<accession>A0AAU8DP13</accession>
<dbReference type="InterPro" id="IPR036390">
    <property type="entry name" value="WH_DNA-bd_sf"/>
</dbReference>
<dbReference type="InterPro" id="IPR005119">
    <property type="entry name" value="LysR_subst-bd"/>
</dbReference>
<dbReference type="Pfam" id="PF03466">
    <property type="entry name" value="LysR_substrate"/>
    <property type="match status" value="1"/>
</dbReference>
<dbReference type="EMBL" id="CP159218">
    <property type="protein sequence ID" value="XCG63726.1"/>
    <property type="molecule type" value="Genomic_DNA"/>
</dbReference>
<dbReference type="SUPFAM" id="SSF46785">
    <property type="entry name" value="Winged helix' DNA-binding domain"/>
    <property type="match status" value="1"/>
</dbReference>